<feature type="active site" evidence="5">
    <location>
        <position position="92"/>
    </location>
</feature>
<dbReference type="GO" id="GO:0004314">
    <property type="term" value="F:[acyl-carrier-protein] S-malonyltransferase activity"/>
    <property type="evidence" value="ECO:0007669"/>
    <property type="project" value="UniProtKB-EC"/>
</dbReference>
<dbReference type="RefSeq" id="WP_132084132.1">
    <property type="nucleotide sequence ID" value="NZ_SLUK01000003.1"/>
</dbReference>
<dbReference type="InterPro" id="IPR001227">
    <property type="entry name" value="Ac_transferase_dom_sf"/>
</dbReference>
<comment type="similarity">
    <text evidence="4">Belongs to the fabD family.</text>
</comment>
<dbReference type="InterPro" id="IPR050858">
    <property type="entry name" value="Mal-CoA-ACP_Trans/PKS_FabD"/>
</dbReference>
<dbReference type="InterPro" id="IPR016036">
    <property type="entry name" value="Malonyl_transacylase_ACP-bd"/>
</dbReference>
<dbReference type="GO" id="GO:0006633">
    <property type="term" value="P:fatty acid biosynthetic process"/>
    <property type="evidence" value="ECO:0007669"/>
    <property type="project" value="TreeGrafter"/>
</dbReference>
<accession>A0A9X8UK63</accession>
<evidence type="ECO:0000256" key="4">
    <source>
        <dbReference type="PIRNR" id="PIRNR000446"/>
    </source>
</evidence>
<dbReference type="PANTHER" id="PTHR42681:SF1">
    <property type="entry name" value="MALONYL-COA-ACYL CARRIER PROTEIN TRANSACYLASE, MITOCHONDRIAL"/>
    <property type="match status" value="1"/>
</dbReference>
<name>A0A9X8UK63_9FIRM</name>
<dbReference type="SUPFAM" id="SSF55048">
    <property type="entry name" value="Probable ACP-binding domain of malonyl-CoA ACP transacylase"/>
    <property type="match status" value="1"/>
</dbReference>
<evidence type="ECO:0000256" key="2">
    <source>
        <dbReference type="ARBA" id="ARBA00023315"/>
    </source>
</evidence>
<gene>
    <name evidence="7" type="ORF">EDD78_1032</name>
</gene>
<dbReference type="SMART" id="SM00827">
    <property type="entry name" value="PKS_AT"/>
    <property type="match status" value="1"/>
</dbReference>
<comment type="caution">
    <text evidence="7">The sequence shown here is derived from an EMBL/GenBank/DDBJ whole genome shotgun (WGS) entry which is preliminary data.</text>
</comment>
<keyword evidence="2 4" id="KW-0012">Acyltransferase</keyword>
<evidence type="ECO:0000313" key="7">
    <source>
        <dbReference type="EMBL" id="TCL43965.1"/>
    </source>
</evidence>
<dbReference type="EC" id="2.3.1.39" evidence="4"/>
<feature type="domain" description="Malonyl-CoA:ACP transacylase (MAT)" evidence="6">
    <location>
        <begin position="7"/>
        <end position="299"/>
    </location>
</feature>
<feature type="active site" evidence="5">
    <location>
        <position position="198"/>
    </location>
</feature>
<reference evidence="7 8" key="1">
    <citation type="submission" date="2019-03" db="EMBL/GenBank/DDBJ databases">
        <title>Genomic Encyclopedia of Type Strains, Phase IV (KMG-IV): sequencing the most valuable type-strain genomes for metagenomic binning, comparative biology and taxonomic classification.</title>
        <authorList>
            <person name="Goeker M."/>
        </authorList>
    </citation>
    <scope>NUCLEOTIDE SEQUENCE [LARGE SCALE GENOMIC DNA]</scope>
    <source>
        <strain evidence="7 8">DSM 100433</strain>
    </source>
</reference>
<dbReference type="Gene3D" id="3.40.366.10">
    <property type="entry name" value="Malonyl-Coenzyme A Acyl Carrier Protein, domain 2"/>
    <property type="match status" value="1"/>
</dbReference>
<dbReference type="InterPro" id="IPR014043">
    <property type="entry name" value="Acyl_transferase_dom"/>
</dbReference>
<dbReference type="GO" id="GO:0005829">
    <property type="term" value="C:cytosol"/>
    <property type="evidence" value="ECO:0007669"/>
    <property type="project" value="TreeGrafter"/>
</dbReference>
<evidence type="ECO:0000256" key="3">
    <source>
        <dbReference type="ARBA" id="ARBA00048462"/>
    </source>
</evidence>
<dbReference type="PIRSF" id="PIRSF000446">
    <property type="entry name" value="Mct"/>
    <property type="match status" value="1"/>
</dbReference>
<organism evidence="7 8">
    <name type="scientific">Harryflintia acetispora</name>
    <dbReference type="NCBI Taxonomy" id="1849041"/>
    <lineage>
        <taxon>Bacteria</taxon>
        <taxon>Bacillati</taxon>
        <taxon>Bacillota</taxon>
        <taxon>Clostridia</taxon>
        <taxon>Eubacteriales</taxon>
        <taxon>Oscillospiraceae</taxon>
        <taxon>Harryflintia</taxon>
    </lineage>
</organism>
<evidence type="ECO:0000256" key="5">
    <source>
        <dbReference type="PIRSR" id="PIRSR000446-1"/>
    </source>
</evidence>
<keyword evidence="8" id="KW-1185">Reference proteome</keyword>
<evidence type="ECO:0000259" key="6">
    <source>
        <dbReference type="SMART" id="SM00827"/>
    </source>
</evidence>
<dbReference type="SUPFAM" id="SSF52151">
    <property type="entry name" value="FabD/lysophospholipase-like"/>
    <property type="match status" value="1"/>
</dbReference>
<dbReference type="Pfam" id="PF00698">
    <property type="entry name" value="Acyl_transf_1"/>
    <property type="match status" value="1"/>
</dbReference>
<dbReference type="Proteomes" id="UP000294682">
    <property type="component" value="Unassembled WGS sequence"/>
</dbReference>
<dbReference type="PANTHER" id="PTHR42681">
    <property type="entry name" value="MALONYL-COA-ACYL CARRIER PROTEIN TRANSACYLASE, MITOCHONDRIAL"/>
    <property type="match status" value="1"/>
</dbReference>
<dbReference type="EMBL" id="SLUK01000003">
    <property type="protein sequence ID" value="TCL43965.1"/>
    <property type="molecule type" value="Genomic_DNA"/>
</dbReference>
<evidence type="ECO:0000313" key="8">
    <source>
        <dbReference type="Proteomes" id="UP000294682"/>
    </source>
</evidence>
<keyword evidence="1 4" id="KW-0808">Transferase</keyword>
<dbReference type="AlphaFoldDB" id="A0A9X8UK63"/>
<dbReference type="Gene3D" id="3.30.70.250">
    <property type="entry name" value="Malonyl-CoA ACP transacylase, ACP-binding"/>
    <property type="match status" value="1"/>
</dbReference>
<protein>
    <recommendedName>
        <fullName evidence="4">Malonyl CoA-acyl carrier protein transacylase</fullName>
        <ecNumber evidence="4">2.3.1.39</ecNumber>
    </recommendedName>
</protein>
<comment type="catalytic activity">
    <reaction evidence="3 4">
        <text>holo-[ACP] + malonyl-CoA = malonyl-[ACP] + CoA</text>
        <dbReference type="Rhea" id="RHEA:41792"/>
        <dbReference type="Rhea" id="RHEA-COMP:9623"/>
        <dbReference type="Rhea" id="RHEA-COMP:9685"/>
        <dbReference type="ChEBI" id="CHEBI:57287"/>
        <dbReference type="ChEBI" id="CHEBI:57384"/>
        <dbReference type="ChEBI" id="CHEBI:64479"/>
        <dbReference type="ChEBI" id="CHEBI:78449"/>
        <dbReference type="EC" id="2.3.1.39"/>
    </reaction>
</comment>
<sequence length="308" mass="32792">MENLSVLFCGQGSQAPGMGKELCDNFASAREIFECGSDILGFDLQKTCFEGDEAALAPTAVAQPAIFAVSLAGYRVLERELGLAPFCVGGHSLGEYGALSAAGVWSMEDGFRVIKARAAAMERAAQSAGGVMFAIIGLDESTVERVCEETEGYVLPVNYNSPIQTVIAGENGPAEAAVQKFQELGAKAVKLGVASAFHTKLMQSAADEFCEAVRGIPYNRPALPFYSNRDGECMEDFGDLYGYLHAHMLSPVLFTRELMAMQRDGAALFVEVGPGKVVSGLVKRTLKGTKPISLENLSGVEKLKALLN</sequence>
<evidence type="ECO:0000256" key="1">
    <source>
        <dbReference type="ARBA" id="ARBA00022679"/>
    </source>
</evidence>
<proteinExistence type="inferred from homology"/>
<dbReference type="InterPro" id="IPR016035">
    <property type="entry name" value="Acyl_Trfase/lysoPLipase"/>
</dbReference>
<dbReference type="InterPro" id="IPR024925">
    <property type="entry name" value="Malonyl_CoA-ACP_transAc"/>
</dbReference>